<dbReference type="AlphaFoldDB" id="A0A147KHL9"/>
<evidence type="ECO:0000256" key="1">
    <source>
        <dbReference type="SAM" id="Phobius"/>
    </source>
</evidence>
<dbReference type="Proteomes" id="UP000074382">
    <property type="component" value="Unassembled WGS sequence"/>
</dbReference>
<gene>
    <name evidence="2" type="ORF">AC529_10285</name>
</gene>
<name>A0A147KHL9_THECS</name>
<feature type="transmembrane region" description="Helical" evidence="1">
    <location>
        <begin position="186"/>
        <end position="207"/>
    </location>
</feature>
<feature type="transmembrane region" description="Helical" evidence="1">
    <location>
        <begin position="79"/>
        <end position="97"/>
    </location>
</feature>
<feature type="transmembrane region" description="Helical" evidence="1">
    <location>
        <begin position="7"/>
        <end position="28"/>
    </location>
</feature>
<keyword evidence="1" id="KW-0472">Membrane</keyword>
<feature type="transmembrane region" description="Helical" evidence="1">
    <location>
        <begin position="150"/>
        <end position="174"/>
    </location>
</feature>
<evidence type="ECO:0000313" key="2">
    <source>
        <dbReference type="EMBL" id="KUP96797.1"/>
    </source>
</evidence>
<accession>A0A147KHL9</accession>
<reference evidence="3" key="1">
    <citation type="journal article" date="2017" name="Acta Aliment.">
        <title>Plant polysaccharide degrading enzyme system of Thermpbifida cellulosilytica TB100 revealed by de novo genome project data.</title>
        <authorList>
            <person name="Toth A."/>
            <person name="Baka E."/>
            <person name="Luzics S."/>
            <person name="Bata-Vidacs I."/>
            <person name="Nagy I."/>
            <person name="Balint B."/>
            <person name="Herceg R."/>
            <person name="Olasz F."/>
            <person name="Wilk T."/>
            <person name="Nagy T."/>
            <person name="Kriszt B."/>
            <person name="Nagy I."/>
            <person name="Kukolya J."/>
        </authorList>
    </citation>
    <scope>NUCLEOTIDE SEQUENCE [LARGE SCALE GENOMIC DNA]</scope>
    <source>
        <strain evidence="3">TB100</strain>
    </source>
</reference>
<dbReference type="RefSeq" id="WP_068755361.1">
    <property type="nucleotide sequence ID" value="NZ_KQ950181.1"/>
</dbReference>
<dbReference type="PATRIC" id="fig|665004.4.peg.1872"/>
<dbReference type="STRING" id="665004.AC529_10285"/>
<feature type="transmembrane region" description="Helical" evidence="1">
    <location>
        <begin position="124"/>
        <end position="143"/>
    </location>
</feature>
<comment type="caution">
    <text evidence="2">The sequence shown here is derived from an EMBL/GenBank/DDBJ whole genome shotgun (WGS) entry which is preliminary data.</text>
</comment>
<dbReference type="EMBL" id="LGEM01000075">
    <property type="protein sequence ID" value="KUP96797.1"/>
    <property type="molecule type" value="Genomic_DNA"/>
</dbReference>
<protein>
    <recommendedName>
        <fullName evidence="4">DUF998 domain-containing protein</fullName>
    </recommendedName>
</protein>
<evidence type="ECO:0008006" key="4">
    <source>
        <dbReference type="Google" id="ProtNLM"/>
    </source>
</evidence>
<sequence>MAATRGLLRCGLVAGPLFVVVFTVAGALRADYDPLRHPVSSLALTPAGWTQVANFLVTGVLLTAFAFGARRALGERAGLLPWLLGLCGIGLVGAGLFPTDPVSGYPPGSPDALVYTPLGAAHDGASMLFFLGLPLAALVWALRCARGGRWAAAVGSGLAAAAFVVFFLLAGLGFAQQPGLVEVGGLYQRLSVCTGLAWTTAAALALLRGTARDSAAPAEG</sequence>
<dbReference type="InterPro" id="IPR009339">
    <property type="entry name" value="DUF998"/>
</dbReference>
<keyword evidence="3" id="KW-1185">Reference proteome</keyword>
<dbReference type="OrthoDB" id="8159487at2"/>
<keyword evidence="1" id="KW-0812">Transmembrane</keyword>
<keyword evidence="1" id="KW-1133">Transmembrane helix</keyword>
<dbReference type="Pfam" id="PF06197">
    <property type="entry name" value="DUF998"/>
    <property type="match status" value="1"/>
</dbReference>
<evidence type="ECO:0000313" key="3">
    <source>
        <dbReference type="Proteomes" id="UP000074382"/>
    </source>
</evidence>
<proteinExistence type="predicted"/>
<organism evidence="2 3">
    <name type="scientific">Thermobifida cellulosilytica TB100</name>
    <dbReference type="NCBI Taxonomy" id="665004"/>
    <lineage>
        <taxon>Bacteria</taxon>
        <taxon>Bacillati</taxon>
        <taxon>Actinomycetota</taxon>
        <taxon>Actinomycetes</taxon>
        <taxon>Streptosporangiales</taxon>
        <taxon>Nocardiopsidaceae</taxon>
        <taxon>Thermobifida</taxon>
    </lineage>
</organism>
<feature type="transmembrane region" description="Helical" evidence="1">
    <location>
        <begin position="48"/>
        <end position="67"/>
    </location>
</feature>